<evidence type="ECO:0000313" key="3">
    <source>
        <dbReference type="Proteomes" id="UP000676194"/>
    </source>
</evidence>
<evidence type="ECO:0000256" key="1">
    <source>
        <dbReference type="SAM" id="Phobius"/>
    </source>
</evidence>
<evidence type="ECO:0000313" key="2">
    <source>
        <dbReference type="EMBL" id="QVL32473.1"/>
    </source>
</evidence>
<dbReference type="AlphaFoldDB" id="A0A8E6B5T4"/>
<feature type="transmembrane region" description="Helical" evidence="1">
    <location>
        <begin position="113"/>
        <end position="134"/>
    </location>
</feature>
<feature type="transmembrane region" description="Helical" evidence="1">
    <location>
        <begin position="75"/>
        <end position="101"/>
    </location>
</feature>
<dbReference type="KEGG" id="tsph:KIH39_00725"/>
<accession>A0A8E6B5T4</accession>
<keyword evidence="1" id="KW-0812">Transmembrane</keyword>
<proteinExistence type="predicted"/>
<keyword evidence="1" id="KW-0472">Membrane</keyword>
<dbReference type="EMBL" id="CP074694">
    <property type="protein sequence ID" value="QVL32473.1"/>
    <property type="molecule type" value="Genomic_DNA"/>
</dbReference>
<reference evidence="2" key="1">
    <citation type="submission" date="2021-05" db="EMBL/GenBank/DDBJ databases">
        <title>Complete genome sequence of the cellulolytic planctomycete Telmatocola sphagniphila SP2T and characterization of the first cellulase from planctomycetes.</title>
        <authorList>
            <person name="Rakitin A.L."/>
            <person name="Beletsky A.V."/>
            <person name="Naumoff D.G."/>
            <person name="Kulichevskaya I.S."/>
            <person name="Mardanov A.V."/>
            <person name="Ravin N.V."/>
            <person name="Dedysh S.N."/>
        </authorList>
    </citation>
    <scope>NUCLEOTIDE SEQUENCE</scope>
    <source>
        <strain evidence="2">SP2T</strain>
    </source>
</reference>
<name>A0A8E6B5T4_9BACT</name>
<protein>
    <submittedName>
        <fullName evidence="2">Uncharacterized protein</fullName>
    </submittedName>
</protein>
<feature type="transmembrane region" description="Helical" evidence="1">
    <location>
        <begin position="140"/>
        <end position="157"/>
    </location>
</feature>
<sequence>MSENLTDPDSYPDPNQEELEYELQSIPPTKERVFVVLLVAALYISSCFMTALVLLKGFGWGKADDGPRNNPMLGGTALILGCVPPFTVPWSANIALLIGMITYERKYLRTAEVCGYVALGTSLLTILLPVTGTAKLREGYFVWQMSIIVFAYSAWSARSRYSKLRSSLALEDINRI</sequence>
<dbReference type="Proteomes" id="UP000676194">
    <property type="component" value="Chromosome"/>
</dbReference>
<keyword evidence="1" id="KW-1133">Transmembrane helix</keyword>
<keyword evidence="3" id="KW-1185">Reference proteome</keyword>
<dbReference type="RefSeq" id="WP_213497365.1">
    <property type="nucleotide sequence ID" value="NZ_CP074694.1"/>
</dbReference>
<organism evidence="2 3">
    <name type="scientific">Telmatocola sphagniphila</name>
    <dbReference type="NCBI Taxonomy" id="1123043"/>
    <lineage>
        <taxon>Bacteria</taxon>
        <taxon>Pseudomonadati</taxon>
        <taxon>Planctomycetota</taxon>
        <taxon>Planctomycetia</taxon>
        <taxon>Gemmatales</taxon>
        <taxon>Gemmataceae</taxon>
    </lineage>
</organism>
<gene>
    <name evidence="2" type="ORF">KIH39_00725</name>
</gene>
<feature type="transmembrane region" description="Helical" evidence="1">
    <location>
        <begin position="33"/>
        <end position="55"/>
    </location>
</feature>